<keyword evidence="2" id="KW-0378">Hydrolase</keyword>
<gene>
    <name evidence="8" type="ORF">L6773_15715</name>
</gene>
<organism evidence="8 9">
    <name type="scientific">Rhodohalobacter sulfatireducens</name>
    <dbReference type="NCBI Taxonomy" id="2911366"/>
    <lineage>
        <taxon>Bacteria</taxon>
        <taxon>Pseudomonadati</taxon>
        <taxon>Balneolota</taxon>
        <taxon>Balneolia</taxon>
        <taxon>Balneolales</taxon>
        <taxon>Balneolaceae</taxon>
        <taxon>Rhodohalobacter</taxon>
    </lineage>
</organism>
<evidence type="ECO:0000256" key="2">
    <source>
        <dbReference type="ARBA" id="ARBA00022801"/>
    </source>
</evidence>
<reference evidence="8" key="2">
    <citation type="submission" date="2024-05" db="EMBL/GenBank/DDBJ databases">
        <title>Rhodohalobacter halophilus gen. nov., sp. nov., a moderately halophilic member of the family Balneolaceae.</title>
        <authorList>
            <person name="Xia J."/>
        </authorList>
    </citation>
    <scope>NUCLEOTIDE SEQUENCE</scope>
    <source>
        <strain evidence="8">WB101</strain>
    </source>
</reference>
<evidence type="ECO:0000256" key="1">
    <source>
        <dbReference type="ARBA" id="ARBA00007401"/>
    </source>
</evidence>
<dbReference type="Pfam" id="PF00703">
    <property type="entry name" value="Glyco_hydro_2"/>
    <property type="match status" value="1"/>
</dbReference>
<sequence length="621" mass="71725">MKIKSKNGTNKKFYPLIFSLFLLGGSFLTQNVTAREVDSDPTIQNVMGRETVSLDGQWGVIIDPYETGYYDYRYQPSENGYFKDQKVQKPSDLIEYNFDTGPTLNVPGDWNTQDDQLFLYEGTVWYKRTFNYLPNENERQFIYFGAANYEAHVYLNGELVGHHIGGFTPFNTEVTDHLNDGQNTLIVKVDNQRKREAVPTVNTDWWNYGGITRSVSLITVPDTFIEDYFIQLDPESSNTVKGWVQMNGSNRANQTLTIKIPEANIEKQFRTDEMGIAEVEFTADLEKWSTRNPKLYDVILEIPEETIEDQIGFRTIRQKDGEILLNGEPIFLRGICIHESRPFGGGRANNSADAEVLLGWVKEMNGNYVRLAHYPHNEHMVRMADKMGILVWSEVPVYWTIQFENPEVYANAERQMREMVDRDHNRASVILWSLANETPRSEARFTFLSNLAEAVRELDSTRLVTAALETQSRGEGVIGIHDPMEEVVDVIGVNSYCGWYGNMPPEQCSDLRWESDSNKPVILSEFGGGALQGYHGDENERWTEEFQDAVYESNLEMIDNISFVRGTSPWLLKDFRSPRRPLPRFQDFWNRKGVISDEGLKKKAFFTIQDWYEKKKQEWEE</sequence>
<dbReference type="Proteomes" id="UP001165366">
    <property type="component" value="Unassembled WGS sequence"/>
</dbReference>
<dbReference type="InterPro" id="IPR006101">
    <property type="entry name" value="Glyco_hydro_2"/>
</dbReference>
<dbReference type="PANTHER" id="PTHR42732:SF1">
    <property type="entry name" value="BETA-MANNOSIDASE"/>
    <property type="match status" value="1"/>
</dbReference>
<feature type="chain" id="PRO_5046073406" description="Beta-glucuronidase" evidence="4">
    <location>
        <begin position="35"/>
        <end position="621"/>
    </location>
</feature>
<evidence type="ECO:0008006" key="10">
    <source>
        <dbReference type="Google" id="ProtNLM"/>
    </source>
</evidence>
<dbReference type="InterPro" id="IPR017853">
    <property type="entry name" value="GH"/>
</dbReference>
<evidence type="ECO:0000259" key="5">
    <source>
        <dbReference type="Pfam" id="PF00703"/>
    </source>
</evidence>
<comment type="caution">
    <text evidence="8">The sequence shown here is derived from an EMBL/GenBank/DDBJ whole genome shotgun (WGS) entry which is preliminary data.</text>
</comment>
<dbReference type="InterPro" id="IPR013783">
    <property type="entry name" value="Ig-like_fold"/>
</dbReference>
<dbReference type="InterPro" id="IPR006103">
    <property type="entry name" value="Glyco_hydro_2_cat"/>
</dbReference>
<reference evidence="8" key="1">
    <citation type="submission" date="2022-01" db="EMBL/GenBank/DDBJ databases">
        <authorList>
            <person name="Wang Y."/>
        </authorList>
    </citation>
    <scope>NUCLEOTIDE SEQUENCE</scope>
    <source>
        <strain evidence="8">WB101</strain>
    </source>
</reference>
<feature type="domain" description="Glycoside hydrolase family 2 catalytic" evidence="6">
    <location>
        <begin position="318"/>
        <end position="577"/>
    </location>
</feature>
<dbReference type="InterPro" id="IPR006102">
    <property type="entry name" value="Ig-like_GH2"/>
</dbReference>
<evidence type="ECO:0000313" key="9">
    <source>
        <dbReference type="Proteomes" id="UP001165366"/>
    </source>
</evidence>
<evidence type="ECO:0000256" key="4">
    <source>
        <dbReference type="SAM" id="SignalP"/>
    </source>
</evidence>
<comment type="similarity">
    <text evidence="1">Belongs to the glycosyl hydrolase 2 family.</text>
</comment>
<keyword evidence="3" id="KW-0326">Glycosidase</keyword>
<dbReference type="Pfam" id="PF02837">
    <property type="entry name" value="Glyco_hydro_2_N"/>
    <property type="match status" value="1"/>
</dbReference>
<proteinExistence type="inferred from homology"/>
<evidence type="ECO:0000259" key="7">
    <source>
        <dbReference type="Pfam" id="PF02837"/>
    </source>
</evidence>
<dbReference type="Gene3D" id="2.60.40.10">
    <property type="entry name" value="Immunoglobulins"/>
    <property type="match status" value="1"/>
</dbReference>
<keyword evidence="9" id="KW-1185">Reference proteome</keyword>
<dbReference type="Pfam" id="PF02836">
    <property type="entry name" value="Glyco_hydro_2_C"/>
    <property type="match status" value="1"/>
</dbReference>
<feature type="signal peptide" evidence="4">
    <location>
        <begin position="1"/>
        <end position="34"/>
    </location>
</feature>
<dbReference type="RefSeq" id="WP_237855382.1">
    <property type="nucleotide sequence ID" value="NZ_JAKLWS010000024.1"/>
</dbReference>
<evidence type="ECO:0000259" key="6">
    <source>
        <dbReference type="Pfam" id="PF02836"/>
    </source>
</evidence>
<dbReference type="PANTHER" id="PTHR42732">
    <property type="entry name" value="BETA-GALACTOSIDASE"/>
    <property type="match status" value="1"/>
</dbReference>
<dbReference type="PRINTS" id="PR00132">
    <property type="entry name" value="GLHYDRLASE2"/>
</dbReference>
<dbReference type="InterPro" id="IPR008979">
    <property type="entry name" value="Galactose-bd-like_sf"/>
</dbReference>
<dbReference type="InterPro" id="IPR036156">
    <property type="entry name" value="Beta-gal/glucu_dom_sf"/>
</dbReference>
<dbReference type="InterPro" id="IPR006104">
    <property type="entry name" value="Glyco_hydro_2_N"/>
</dbReference>
<dbReference type="EMBL" id="JAKLWS010000024">
    <property type="protein sequence ID" value="MCG2590025.1"/>
    <property type="molecule type" value="Genomic_DNA"/>
</dbReference>
<dbReference type="SUPFAM" id="SSF49785">
    <property type="entry name" value="Galactose-binding domain-like"/>
    <property type="match status" value="1"/>
</dbReference>
<dbReference type="SUPFAM" id="SSF51445">
    <property type="entry name" value="(Trans)glycosidases"/>
    <property type="match status" value="1"/>
</dbReference>
<dbReference type="Gene3D" id="2.60.120.260">
    <property type="entry name" value="Galactose-binding domain-like"/>
    <property type="match status" value="1"/>
</dbReference>
<feature type="domain" description="Glycosyl hydrolases family 2 sugar binding" evidence="7">
    <location>
        <begin position="53"/>
        <end position="221"/>
    </location>
</feature>
<name>A0ABS9KGS1_9BACT</name>
<protein>
    <recommendedName>
        <fullName evidence="10">Beta-glucuronidase</fullName>
    </recommendedName>
</protein>
<evidence type="ECO:0000313" key="8">
    <source>
        <dbReference type="EMBL" id="MCG2590025.1"/>
    </source>
</evidence>
<dbReference type="InterPro" id="IPR051913">
    <property type="entry name" value="GH2_Domain-Containing"/>
</dbReference>
<evidence type="ECO:0000256" key="3">
    <source>
        <dbReference type="ARBA" id="ARBA00023295"/>
    </source>
</evidence>
<keyword evidence="4" id="KW-0732">Signal</keyword>
<feature type="domain" description="Glycoside hydrolase family 2 immunoglobulin-like beta-sandwich" evidence="5">
    <location>
        <begin position="223"/>
        <end position="314"/>
    </location>
</feature>
<accession>A0ABS9KGS1</accession>
<dbReference type="SUPFAM" id="SSF49303">
    <property type="entry name" value="beta-Galactosidase/glucuronidase domain"/>
    <property type="match status" value="1"/>
</dbReference>
<dbReference type="Gene3D" id="3.20.20.80">
    <property type="entry name" value="Glycosidases"/>
    <property type="match status" value="1"/>
</dbReference>